<feature type="domain" description="Ubiquitin-like" evidence="3">
    <location>
        <begin position="84"/>
        <end position="160"/>
    </location>
</feature>
<evidence type="ECO:0000256" key="1">
    <source>
        <dbReference type="ARBA" id="ARBA00022499"/>
    </source>
</evidence>
<dbReference type="PROSITE" id="PS00299">
    <property type="entry name" value="UBIQUITIN_1"/>
    <property type="match status" value="1"/>
</dbReference>
<organism evidence="4 5">
    <name type="scientific">Chlorella ohadii</name>
    <dbReference type="NCBI Taxonomy" id="2649997"/>
    <lineage>
        <taxon>Eukaryota</taxon>
        <taxon>Viridiplantae</taxon>
        <taxon>Chlorophyta</taxon>
        <taxon>core chlorophytes</taxon>
        <taxon>Trebouxiophyceae</taxon>
        <taxon>Chlorellales</taxon>
        <taxon>Chlorellaceae</taxon>
        <taxon>Chlorella clade</taxon>
        <taxon>Chlorella</taxon>
    </lineage>
</organism>
<dbReference type="Gene3D" id="3.10.20.90">
    <property type="entry name" value="Phosphatidylinositol 3-kinase Catalytic Subunit, Chain A, domain 1"/>
    <property type="match status" value="1"/>
</dbReference>
<dbReference type="EMBL" id="JADXDR010000101">
    <property type="protein sequence ID" value="KAI7839451.1"/>
    <property type="molecule type" value="Genomic_DNA"/>
</dbReference>
<dbReference type="PANTHER" id="PTHR10666">
    <property type="entry name" value="UBIQUITIN"/>
    <property type="match status" value="1"/>
</dbReference>
<comment type="caution">
    <text evidence="4">The sequence shown here is derived from an EMBL/GenBank/DDBJ whole genome shotgun (WGS) entry which is preliminary data.</text>
</comment>
<gene>
    <name evidence="4" type="ORF">COHA_006852</name>
</gene>
<dbReference type="InterPro" id="IPR029071">
    <property type="entry name" value="Ubiquitin-like_domsf"/>
</dbReference>
<dbReference type="InterPro" id="IPR019954">
    <property type="entry name" value="Ubiquitin_CS"/>
</dbReference>
<dbReference type="InterPro" id="IPR000626">
    <property type="entry name" value="Ubiquitin-like_dom"/>
</dbReference>
<evidence type="ECO:0000313" key="5">
    <source>
        <dbReference type="Proteomes" id="UP001205105"/>
    </source>
</evidence>
<dbReference type="PRINTS" id="PR00348">
    <property type="entry name" value="UBIQUITIN"/>
</dbReference>
<keyword evidence="1" id="KW-1017">Isopeptide bond</keyword>
<dbReference type="InterPro" id="IPR050158">
    <property type="entry name" value="Ubiquitin_ubiquitin-like"/>
</dbReference>
<evidence type="ECO:0000256" key="2">
    <source>
        <dbReference type="SAM" id="Coils"/>
    </source>
</evidence>
<dbReference type="SUPFAM" id="SSF54236">
    <property type="entry name" value="Ubiquitin-like"/>
    <property type="match status" value="1"/>
</dbReference>
<proteinExistence type="predicted"/>
<sequence>MCALSLPLQIAVNLPDGRSIQLPVFEAACVPDVTSRVAALLDCAPADVRLWPVGGGGPLVEADKVVPGACFRASLDIAPGPGRATLYVKTLTGGKSVKVQLTLDSTVDDLKRAVTEREGIPFDQQRLIFQGRQLEDGLTLASCKVYDGATLDLVLRLGGGMFALSSGRAGNFKKLGLAKVEPEVAATASSGRTLLEVVLPDGSSVLLGCNKRDGSKEILAALRQQLAAANREAAVLAADVDELQDVGAMRELLGQAQAALRRRQP</sequence>
<accession>A0AAD5H0G0</accession>
<protein>
    <recommendedName>
        <fullName evidence="3">Ubiquitin-like domain-containing protein</fullName>
    </recommendedName>
</protein>
<evidence type="ECO:0000259" key="3">
    <source>
        <dbReference type="PROSITE" id="PS50053"/>
    </source>
</evidence>
<keyword evidence="5" id="KW-1185">Reference proteome</keyword>
<keyword evidence="2" id="KW-0175">Coiled coil</keyword>
<feature type="coiled-coil region" evidence="2">
    <location>
        <begin position="212"/>
        <end position="246"/>
    </location>
</feature>
<dbReference type="SMART" id="SM00213">
    <property type="entry name" value="UBQ"/>
    <property type="match status" value="1"/>
</dbReference>
<reference evidence="4" key="1">
    <citation type="submission" date="2020-11" db="EMBL/GenBank/DDBJ databases">
        <title>Chlorella ohadii genome sequencing and assembly.</title>
        <authorList>
            <person name="Murik O."/>
            <person name="Treves H."/>
            <person name="Kedem I."/>
            <person name="Shotland Y."/>
            <person name="Kaplan A."/>
        </authorList>
    </citation>
    <scope>NUCLEOTIDE SEQUENCE</scope>
    <source>
        <strain evidence="4">1</strain>
    </source>
</reference>
<dbReference type="AlphaFoldDB" id="A0AAD5H0G0"/>
<name>A0AAD5H0G0_9CHLO</name>
<dbReference type="Proteomes" id="UP001205105">
    <property type="component" value="Unassembled WGS sequence"/>
</dbReference>
<dbReference type="PROSITE" id="PS50053">
    <property type="entry name" value="UBIQUITIN_2"/>
    <property type="match status" value="1"/>
</dbReference>
<dbReference type="GO" id="GO:0003729">
    <property type="term" value="F:mRNA binding"/>
    <property type="evidence" value="ECO:0007669"/>
    <property type="project" value="UniProtKB-ARBA"/>
</dbReference>
<dbReference type="InterPro" id="IPR019956">
    <property type="entry name" value="Ubiquitin_dom"/>
</dbReference>
<evidence type="ECO:0000313" key="4">
    <source>
        <dbReference type="EMBL" id="KAI7839451.1"/>
    </source>
</evidence>
<dbReference type="Pfam" id="PF00240">
    <property type="entry name" value="ubiquitin"/>
    <property type="match status" value="1"/>
</dbReference>